<evidence type="ECO:0000256" key="2">
    <source>
        <dbReference type="SAM" id="Phobius"/>
    </source>
</evidence>
<keyword evidence="2" id="KW-1133">Transmembrane helix</keyword>
<keyword evidence="3" id="KW-0732">Signal</keyword>
<dbReference type="KEGG" id="dord:105997030"/>
<dbReference type="SUPFAM" id="SSF57586">
    <property type="entry name" value="TNF receptor-like"/>
    <property type="match status" value="2"/>
</dbReference>
<feature type="domain" description="TNFR-Cys" evidence="4">
    <location>
        <begin position="77"/>
        <end position="119"/>
    </location>
</feature>
<dbReference type="RefSeq" id="XP_012886770.1">
    <property type="nucleotide sequence ID" value="XM_013031316.1"/>
</dbReference>
<dbReference type="CDD" id="cd10582">
    <property type="entry name" value="TNFRSF14"/>
    <property type="match status" value="1"/>
</dbReference>
<feature type="repeat" description="TNFR-Cys" evidence="1">
    <location>
        <begin position="120"/>
        <end position="162"/>
    </location>
</feature>
<keyword evidence="5" id="KW-1185">Reference proteome</keyword>
<dbReference type="PRINTS" id="PR01965">
    <property type="entry name" value="TNFACTORR14"/>
</dbReference>
<dbReference type="RefSeq" id="XP_012886762.1">
    <property type="nucleotide sequence ID" value="XM_013031308.1"/>
</dbReference>
<dbReference type="GO" id="GO:0046642">
    <property type="term" value="P:negative regulation of alpha-beta T cell proliferation"/>
    <property type="evidence" value="ECO:0007669"/>
    <property type="project" value="TreeGrafter"/>
</dbReference>
<proteinExistence type="predicted"/>
<evidence type="ECO:0000256" key="3">
    <source>
        <dbReference type="SAM" id="SignalP"/>
    </source>
</evidence>
<feature type="repeat" description="TNFR-Cys" evidence="1">
    <location>
        <begin position="77"/>
        <end position="119"/>
    </location>
</feature>
<comment type="caution">
    <text evidence="1">Lacks conserved residue(s) required for the propagation of feature annotation.</text>
</comment>
<dbReference type="Pfam" id="PF00020">
    <property type="entry name" value="TNFR_c6"/>
    <property type="match status" value="2"/>
</dbReference>
<dbReference type="GeneID" id="105997030"/>
<name>A0A1S3GDJ3_DIPOR</name>
<dbReference type="PANTHER" id="PTHR46838:SF1">
    <property type="entry name" value="TUMOR NECROSIS FACTOR RECEPTOR SUPERFAMILY MEMBER 14"/>
    <property type="match status" value="1"/>
</dbReference>
<reference evidence="6 7" key="1">
    <citation type="submission" date="2025-04" db="UniProtKB">
        <authorList>
            <consortium name="RefSeq"/>
        </authorList>
    </citation>
    <scope>IDENTIFICATION</scope>
    <source>
        <tissue evidence="6 7">Kidney</tissue>
    </source>
</reference>
<protein>
    <submittedName>
        <fullName evidence="6 7">Tumor necrosis factor receptor superfamily member 14</fullName>
    </submittedName>
</protein>
<evidence type="ECO:0000256" key="1">
    <source>
        <dbReference type="PROSITE-ProRule" id="PRU00206"/>
    </source>
</evidence>
<dbReference type="GO" id="GO:2000406">
    <property type="term" value="P:positive regulation of T cell migration"/>
    <property type="evidence" value="ECO:0007669"/>
    <property type="project" value="TreeGrafter"/>
</dbReference>
<dbReference type="SMART" id="SM00208">
    <property type="entry name" value="TNFR"/>
    <property type="match status" value="4"/>
</dbReference>
<evidence type="ECO:0000259" key="4">
    <source>
        <dbReference type="PROSITE" id="PS50050"/>
    </source>
</evidence>
<feature type="signal peptide" evidence="3">
    <location>
        <begin position="1"/>
        <end position="38"/>
    </location>
</feature>
<evidence type="ECO:0000313" key="6">
    <source>
        <dbReference type="RefSeq" id="XP_012886762.1"/>
    </source>
</evidence>
<dbReference type="GO" id="GO:0050830">
    <property type="term" value="P:defense response to Gram-positive bacterium"/>
    <property type="evidence" value="ECO:0007669"/>
    <property type="project" value="TreeGrafter"/>
</dbReference>
<keyword evidence="1" id="KW-1015">Disulfide bond</keyword>
<feature type="chain" id="PRO_5010479332" evidence="3">
    <location>
        <begin position="39"/>
        <end position="247"/>
    </location>
</feature>
<feature type="domain" description="TNFR-Cys" evidence="4">
    <location>
        <begin position="120"/>
        <end position="162"/>
    </location>
</feature>
<dbReference type="InterPro" id="IPR022332">
    <property type="entry name" value="TNFR_14"/>
</dbReference>
<dbReference type="PROSITE" id="PS00652">
    <property type="entry name" value="TNFR_NGFR_1"/>
    <property type="match status" value="1"/>
</dbReference>
<organism evidence="5 7">
    <name type="scientific">Dipodomys ordii</name>
    <name type="common">Ord's kangaroo rat</name>
    <dbReference type="NCBI Taxonomy" id="10020"/>
    <lineage>
        <taxon>Eukaryota</taxon>
        <taxon>Metazoa</taxon>
        <taxon>Chordata</taxon>
        <taxon>Craniata</taxon>
        <taxon>Vertebrata</taxon>
        <taxon>Euteleostomi</taxon>
        <taxon>Mammalia</taxon>
        <taxon>Eutheria</taxon>
        <taxon>Euarchontoglires</taxon>
        <taxon>Glires</taxon>
        <taxon>Rodentia</taxon>
        <taxon>Castorimorpha</taxon>
        <taxon>Heteromyidae</taxon>
        <taxon>Dipodomyinae</taxon>
        <taxon>Dipodomys</taxon>
    </lineage>
</organism>
<dbReference type="GO" id="GO:0050829">
    <property type="term" value="P:defense response to Gram-negative bacterium"/>
    <property type="evidence" value="ECO:0007669"/>
    <property type="project" value="TreeGrafter"/>
</dbReference>
<dbReference type="InterPro" id="IPR034031">
    <property type="entry name" value="TNFRSF14/UL144_N"/>
</dbReference>
<dbReference type="GO" id="GO:0009897">
    <property type="term" value="C:external side of plasma membrane"/>
    <property type="evidence" value="ECO:0007669"/>
    <property type="project" value="TreeGrafter"/>
</dbReference>
<sequence>MEAWPEWGSTPQSWAPAASVLRLGLCLFLLGCQQRVLAQHLCPEEEYPVGTECCPKCNKGYHVKQVCSELTGTVCMACPPGTFTAHPNGLSQCLPCRQCEPDMGLVTEQTCLSTQDTVCRCSQGHFCQDGDSVSCMACLSHSTCHPGQSVLQRGTDKQDTVCADCQPGTFSPNGTLEQCLPWTKCSTWMEKEAVPGTNRTDVTCSFKGSKGFVLLLTILILALLALVMLSIYMLKKRLRTSGSRDVI</sequence>
<dbReference type="FunFam" id="2.10.50.10:FF:000065">
    <property type="entry name" value="TNF receptor superfamily member 14"/>
    <property type="match status" value="1"/>
</dbReference>
<keyword evidence="2" id="KW-0472">Membrane</keyword>
<keyword evidence="2" id="KW-0812">Transmembrane</keyword>
<accession>A0A1S3GDJ3</accession>
<dbReference type="Proteomes" id="UP000081671">
    <property type="component" value="Unplaced"/>
</dbReference>
<feature type="disulfide bond" evidence="1">
    <location>
        <begin position="78"/>
        <end position="93"/>
    </location>
</feature>
<dbReference type="CTD" id="8764"/>
<dbReference type="AlphaFoldDB" id="A0A1S3GDJ3"/>
<dbReference type="Gene3D" id="2.10.50.10">
    <property type="entry name" value="Tumor Necrosis Factor Receptor, subunit A, domain 2"/>
    <property type="match status" value="3"/>
</dbReference>
<keyword evidence="6 7" id="KW-0675">Receptor</keyword>
<dbReference type="OrthoDB" id="10031141at2759"/>
<evidence type="ECO:0000313" key="5">
    <source>
        <dbReference type="Proteomes" id="UP000081671"/>
    </source>
</evidence>
<dbReference type="PANTHER" id="PTHR46838">
    <property type="entry name" value="TUMOR NECROSIS FACTOR RECEPTOR SUPERFAMILY MEMBER 14"/>
    <property type="match status" value="1"/>
</dbReference>
<dbReference type="GO" id="GO:0002720">
    <property type="term" value="P:positive regulation of cytokine production involved in immune response"/>
    <property type="evidence" value="ECO:0007669"/>
    <property type="project" value="TreeGrafter"/>
</dbReference>
<dbReference type="PROSITE" id="PS50050">
    <property type="entry name" value="TNFR_NGFR_2"/>
    <property type="match status" value="2"/>
</dbReference>
<feature type="transmembrane region" description="Helical" evidence="2">
    <location>
        <begin position="212"/>
        <end position="234"/>
    </location>
</feature>
<feature type="disulfide bond" evidence="1">
    <location>
        <begin position="144"/>
        <end position="162"/>
    </location>
</feature>
<dbReference type="InterPro" id="IPR001368">
    <property type="entry name" value="TNFR/NGFR_Cys_rich_reg"/>
</dbReference>
<gene>
    <name evidence="6 7" type="primary">Tnfrsf14</name>
</gene>
<dbReference type="FunFam" id="2.10.50.10:FF:000007">
    <property type="entry name" value="TNF receptor superfamily member 14"/>
    <property type="match status" value="1"/>
</dbReference>
<evidence type="ECO:0000313" key="7">
    <source>
        <dbReference type="RefSeq" id="XP_012886770.1"/>
    </source>
</evidence>